<dbReference type="OrthoDB" id="9814831at2"/>
<dbReference type="PANTHER" id="PTHR35602">
    <property type="entry name" value="ESTERASE YQIA-RELATED"/>
    <property type="match status" value="1"/>
</dbReference>
<dbReference type="Gene3D" id="3.40.50.1820">
    <property type="entry name" value="alpha/beta hydrolase"/>
    <property type="match status" value="1"/>
</dbReference>
<dbReference type="EMBL" id="PDNV01000003">
    <property type="protein sequence ID" value="PLC54787.1"/>
    <property type="molecule type" value="Genomic_DNA"/>
</dbReference>
<accession>A0A2N4UID1</accession>
<name>A0A2N4UID1_9BURK</name>
<dbReference type="Pfam" id="PF05728">
    <property type="entry name" value="UPF0227"/>
    <property type="match status" value="1"/>
</dbReference>
<reference evidence="1 2" key="1">
    <citation type="submission" date="2017-10" db="EMBL/GenBank/DDBJ databases">
        <title>Two draft genome sequences of Pusillimonas sp. strains isolated from a nitrate- and radionuclide-contaminated groundwater in Russia.</title>
        <authorList>
            <person name="Grouzdev D.S."/>
            <person name="Tourova T.P."/>
            <person name="Goeva M.A."/>
            <person name="Babich T.L."/>
            <person name="Sokolova D.S."/>
            <person name="Abdullin R."/>
            <person name="Poltaraus A.B."/>
            <person name="Toshchakov S.V."/>
            <person name="Nazina T.N."/>
        </authorList>
    </citation>
    <scope>NUCLEOTIDE SEQUENCE [LARGE SCALE GENOMIC DNA]</scope>
    <source>
        <strain evidence="1 2">JR1/69-2-13</strain>
    </source>
</reference>
<dbReference type="Proteomes" id="UP000234328">
    <property type="component" value="Unassembled WGS sequence"/>
</dbReference>
<keyword evidence="2" id="KW-1185">Reference proteome</keyword>
<dbReference type="InterPro" id="IPR029058">
    <property type="entry name" value="AB_hydrolase_fold"/>
</dbReference>
<dbReference type="AlphaFoldDB" id="A0A2N4UID1"/>
<dbReference type="RefSeq" id="WP_102068864.1">
    <property type="nucleotide sequence ID" value="NZ_PDNV01000003.1"/>
</dbReference>
<dbReference type="SUPFAM" id="SSF53474">
    <property type="entry name" value="alpha/beta-Hydrolases"/>
    <property type="match status" value="1"/>
</dbReference>
<organism evidence="1 2">
    <name type="scientific">Pollutimonas nitritireducens</name>
    <dbReference type="NCBI Taxonomy" id="2045209"/>
    <lineage>
        <taxon>Bacteria</taxon>
        <taxon>Pseudomonadati</taxon>
        <taxon>Pseudomonadota</taxon>
        <taxon>Betaproteobacteria</taxon>
        <taxon>Burkholderiales</taxon>
        <taxon>Alcaligenaceae</taxon>
        <taxon>Pollutimonas</taxon>
    </lineage>
</organism>
<dbReference type="PANTHER" id="PTHR35602:SF3">
    <property type="entry name" value="ESTERASE YQIA"/>
    <property type="match status" value="1"/>
</dbReference>
<gene>
    <name evidence="1" type="ORF">CR155_04775</name>
</gene>
<protein>
    <submittedName>
        <fullName evidence="1">Esterase</fullName>
    </submittedName>
</protein>
<proteinExistence type="predicted"/>
<sequence>MILYLHGFRSSPRSSKATLMARAMQERGLSHEWLCPQLPASPRRSMELANHLIETAVKEKGLQAENDLVIVGSSLGGYYATCLAEHWKCRAVVLNPGVYAARDLATQVGEHTLYDSTDPFVFLPEYVDELAEMAVGKPARPERYYLLAAKGDEVLDWREMADWYAGSHGRILEGGDHGLSDFQQWLPEVMDFALGSGQYPTHTDAQSRVS</sequence>
<comment type="caution">
    <text evidence="1">The sequence shown here is derived from an EMBL/GenBank/DDBJ whole genome shotgun (WGS) entry which is preliminary data.</text>
</comment>
<evidence type="ECO:0000313" key="1">
    <source>
        <dbReference type="EMBL" id="PLC54787.1"/>
    </source>
</evidence>
<dbReference type="InterPro" id="IPR008886">
    <property type="entry name" value="UPF0227/Esterase_YqiA"/>
</dbReference>
<evidence type="ECO:0000313" key="2">
    <source>
        <dbReference type="Proteomes" id="UP000234328"/>
    </source>
</evidence>